<organism evidence="1 2">
    <name type="scientific">Sunxiuqinia elliptica</name>
    <dbReference type="NCBI Taxonomy" id="655355"/>
    <lineage>
        <taxon>Bacteria</taxon>
        <taxon>Pseudomonadati</taxon>
        <taxon>Bacteroidota</taxon>
        <taxon>Bacteroidia</taxon>
        <taxon>Marinilabiliales</taxon>
        <taxon>Prolixibacteraceae</taxon>
        <taxon>Sunxiuqinia</taxon>
    </lineage>
</organism>
<reference evidence="1 2" key="1">
    <citation type="submission" date="2016-10" db="EMBL/GenBank/DDBJ databases">
        <authorList>
            <person name="de Groot N.N."/>
        </authorList>
    </citation>
    <scope>NUCLEOTIDE SEQUENCE [LARGE SCALE GENOMIC DNA]</scope>
    <source>
        <strain evidence="1 2">CGMCC 1.9156</strain>
    </source>
</reference>
<sequence>MHRHCQSTHMFSVPSTLFSETFCDYLNDSVPATEKKELERKFNPKGS</sequence>
<evidence type="ECO:0000313" key="2">
    <source>
        <dbReference type="Proteomes" id="UP000198964"/>
    </source>
</evidence>
<name>A0A1I2K1H4_9BACT</name>
<dbReference type="AlphaFoldDB" id="A0A1I2K1H4"/>
<keyword evidence="2" id="KW-1185">Reference proteome</keyword>
<gene>
    <name evidence="1" type="ORF">SAMN05216283_110101</name>
</gene>
<protein>
    <submittedName>
        <fullName evidence="1">Uncharacterized protein</fullName>
    </submittedName>
</protein>
<dbReference type="Proteomes" id="UP000198964">
    <property type="component" value="Unassembled WGS sequence"/>
</dbReference>
<evidence type="ECO:0000313" key="1">
    <source>
        <dbReference type="EMBL" id="SFF60219.1"/>
    </source>
</evidence>
<dbReference type="EMBL" id="FONW01000010">
    <property type="protein sequence ID" value="SFF60219.1"/>
    <property type="molecule type" value="Genomic_DNA"/>
</dbReference>
<proteinExistence type="predicted"/>
<accession>A0A1I2K1H4</accession>